<dbReference type="Gene3D" id="1.10.10.10">
    <property type="entry name" value="Winged helix-like DNA-binding domain superfamily/Winged helix DNA-binding domain"/>
    <property type="match status" value="1"/>
</dbReference>
<dbReference type="Gene3D" id="3.30.450.40">
    <property type="match status" value="1"/>
</dbReference>
<evidence type="ECO:0000256" key="2">
    <source>
        <dbReference type="ARBA" id="ARBA00022777"/>
    </source>
</evidence>
<comment type="caution">
    <text evidence="6">The sequence shown here is derived from an EMBL/GenBank/DDBJ whole genome shotgun (WGS) entry which is preliminary data.</text>
</comment>
<dbReference type="PROSITE" id="PS50921">
    <property type="entry name" value="ANTAR"/>
    <property type="match status" value="1"/>
</dbReference>
<evidence type="ECO:0000256" key="4">
    <source>
        <dbReference type="ARBA" id="ARBA00023163"/>
    </source>
</evidence>
<keyword evidence="3" id="KW-0805">Transcription regulation</keyword>
<dbReference type="EMBL" id="QJSP01000006">
    <property type="protein sequence ID" value="PYE17436.1"/>
    <property type="molecule type" value="Genomic_DNA"/>
</dbReference>
<sequence length="234" mass="25643">MGTRGDGDVYVKMAELVRDMSAKVPEDPTDVLQELLESAVLHIPGCAYASITTMVGRNEAATAVTTHAYAEMLDLLQVTHGEGPFLEAASETEFVHIPDLRSEVRWPRFAAAACDRTPVRSVAIFQLYIARGGLGTLNLYADEPHAFDDEARDLGYVYASHAAVVWGTARRGDQFRSALASRDIIGQAKGMLMERFGIDAVQAFDLLRRLSQDTNVRLADIAAELVHKDHPAED</sequence>
<dbReference type="InterPro" id="IPR005561">
    <property type="entry name" value="ANTAR"/>
</dbReference>
<name>A0A318RQ76_WILLI</name>
<dbReference type="AlphaFoldDB" id="A0A318RQ76"/>
<organism evidence="6 7">
    <name type="scientific">Williamsia limnetica</name>
    <dbReference type="NCBI Taxonomy" id="882452"/>
    <lineage>
        <taxon>Bacteria</taxon>
        <taxon>Bacillati</taxon>
        <taxon>Actinomycetota</taxon>
        <taxon>Actinomycetes</taxon>
        <taxon>Mycobacteriales</taxon>
        <taxon>Nocardiaceae</taxon>
        <taxon>Williamsia</taxon>
    </lineage>
</organism>
<dbReference type="InterPro" id="IPR029016">
    <property type="entry name" value="GAF-like_dom_sf"/>
</dbReference>
<evidence type="ECO:0000313" key="6">
    <source>
        <dbReference type="EMBL" id="PYE17436.1"/>
    </source>
</evidence>
<dbReference type="Pfam" id="PF13185">
    <property type="entry name" value="GAF_2"/>
    <property type="match status" value="1"/>
</dbReference>
<proteinExistence type="predicted"/>
<dbReference type="GO" id="GO:0003723">
    <property type="term" value="F:RNA binding"/>
    <property type="evidence" value="ECO:0007669"/>
    <property type="project" value="InterPro"/>
</dbReference>
<keyword evidence="2" id="KW-0418">Kinase</keyword>
<evidence type="ECO:0000259" key="5">
    <source>
        <dbReference type="PROSITE" id="PS50921"/>
    </source>
</evidence>
<keyword evidence="4" id="KW-0804">Transcription</keyword>
<dbReference type="InterPro" id="IPR011006">
    <property type="entry name" value="CheY-like_superfamily"/>
</dbReference>
<dbReference type="Proteomes" id="UP000247591">
    <property type="component" value="Unassembled WGS sequence"/>
</dbReference>
<dbReference type="Pfam" id="PF03861">
    <property type="entry name" value="ANTAR"/>
    <property type="match status" value="1"/>
</dbReference>
<dbReference type="PIRSF" id="PIRSF036625">
    <property type="entry name" value="GAF_ANTAR"/>
    <property type="match status" value="1"/>
</dbReference>
<reference evidence="6 7" key="1">
    <citation type="submission" date="2018-06" db="EMBL/GenBank/DDBJ databases">
        <title>Genomic Encyclopedia of Type Strains, Phase IV (KMG-IV): sequencing the most valuable type-strain genomes for metagenomic binning, comparative biology and taxonomic classification.</title>
        <authorList>
            <person name="Goeker M."/>
        </authorList>
    </citation>
    <scope>NUCLEOTIDE SEQUENCE [LARGE SCALE GENOMIC DNA]</scope>
    <source>
        <strain evidence="6 7">DSM 45521</strain>
    </source>
</reference>
<dbReference type="SMART" id="SM01012">
    <property type="entry name" value="ANTAR"/>
    <property type="match status" value="1"/>
</dbReference>
<accession>A0A318RQ76</accession>
<dbReference type="InterPro" id="IPR036388">
    <property type="entry name" value="WH-like_DNA-bd_sf"/>
</dbReference>
<evidence type="ECO:0000256" key="1">
    <source>
        <dbReference type="ARBA" id="ARBA00022679"/>
    </source>
</evidence>
<keyword evidence="7" id="KW-1185">Reference proteome</keyword>
<dbReference type="InterPro" id="IPR003018">
    <property type="entry name" value="GAF"/>
</dbReference>
<dbReference type="GO" id="GO:0016301">
    <property type="term" value="F:kinase activity"/>
    <property type="evidence" value="ECO:0007669"/>
    <property type="project" value="UniProtKB-KW"/>
</dbReference>
<protein>
    <submittedName>
        <fullName evidence="6">GAF domain-containing protein</fullName>
    </submittedName>
</protein>
<dbReference type="SUPFAM" id="SSF52172">
    <property type="entry name" value="CheY-like"/>
    <property type="match status" value="1"/>
</dbReference>
<dbReference type="InterPro" id="IPR012074">
    <property type="entry name" value="GAF_ANTAR"/>
</dbReference>
<feature type="domain" description="ANTAR" evidence="5">
    <location>
        <begin position="165"/>
        <end position="226"/>
    </location>
</feature>
<evidence type="ECO:0000313" key="7">
    <source>
        <dbReference type="Proteomes" id="UP000247591"/>
    </source>
</evidence>
<evidence type="ECO:0000256" key="3">
    <source>
        <dbReference type="ARBA" id="ARBA00023015"/>
    </source>
</evidence>
<keyword evidence="1" id="KW-0808">Transferase</keyword>
<gene>
    <name evidence="6" type="ORF">DFR67_106139</name>
</gene>
<dbReference type="SUPFAM" id="SSF55781">
    <property type="entry name" value="GAF domain-like"/>
    <property type="match status" value="1"/>
</dbReference>